<organism evidence="3 4">
    <name type="scientific">Candidatus Reidiella endopervernicosa</name>
    <dbReference type="NCBI Taxonomy" id="2738883"/>
    <lineage>
        <taxon>Bacteria</taxon>
        <taxon>Pseudomonadati</taxon>
        <taxon>Pseudomonadota</taxon>
        <taxon>Gammaproteobacteria</taxon>
        <taxon>Candidatus Reidiella</taxon>
    </lineage>
</organism>
<name>A0A6N0HSQ2_9GAMM</name>
<dbReference type="AlphaFoldDB" id="A0A6N0HSQ2"/>
<evidence type="ECO:0000313" key="3">
    <source>
        <dbReference type="EMBL" id="QKQ25301.1"/>
    </source>
</evidence>
<sequence length="93" mass="10585">MILVWNDSSYGLIGWKQMNAFGRTSNVDFTNPDFVKYAEAFGAKGYRIERIDELLPTLRAAFESGEVCIIDCPVDYRENLKLTEQLGEMVCPI</sequence>
<dbReference type="GO" id="GO:0003984">
    <property type="term" value="F:acetolactate synthase activity"/>
    <property type="evidence" value="ECO:0007669"/>
    <property type="project" value="TreeGrafter"/>
</dbReference>
<evidence type="ECO:0000259" key="2">
    <source>
        <dbReference type="PROSITE" id="PS50112"/>
    </source>
</evidence>
<proteinExistence type="inferred from homology"/>
<comment type="similarity">
    <text evidence="1">Belongs to the TPP enzyme family.</text>
</comment>
<dbReference type="InterPro" id="IPR029061">
    <property type="entry name" value="THDP-binding"/>
</dbReference>
<keyword evidence="4" id="KW-1185">Reference proteome</keyword>
<dbReference type="GO" id="GO:0009097">
    <property type="term" value="P:isoleucine biosynthetic process"/>
    <property type="evidence" value="ECO:0007669"/>
    <property type="project" value="TreeGrafter"/>
</dbReference>
<dbReference type="Proteomes" id="UP000509658">
    <property type="component" value="Chromosome"/>
</dbReference>
<dbReference type="RefSeq" id="WP_174672673.1">
    <property type="nucleotide sequence ID" value="NZ_CP054491.1"/>
</dbReference>
<dbReference type="GO" id="GO:0009099">
    <property type="term" value="P:L-valine biosynthetic process"/>
    <property type="evidence" value="ECO:0007669"/>
    <property type="project" value="TreeGrafter"/>
</dbReference>
<dbReference type="PANTHER" id="PTHR18968">
    <property type="entry name" value="THIAMINE PYROPHOSPHATE ENZYMES"/>
    <property type="match status" value="1"/>
</dbReference>
<evidence type="ECO:0000256" key="1">
    <source>
        <dbReference type="ARBA" id="ARBA00007812"/>
    </source>
</evidence>
<dbReference type="Pfam" id="PF02775">
    <property type="entry name" value="TPP_enzyme_C"/>
    <property type="match status" value="1"/>
</dbReference>
<dbReference type="GO" id="GO:0050660">
    <property type="term" value="F:flavin adenine dinucleotide binding"/>
    <property type="evidence" value="ECO:0007669"/>
    <property type="project" value="TreeGrafter"/>
</dbReference>
<dbReference type="InterPro" id="IPR011766">
    <property type="entry name" value="TPP_enzyme_TPP-bd"/>
</dbReference>
<dbReference type="PANTHER" id="PTHR18968:SF129">
    <property type="entry name" value="ACETOLACTATE SYNTHASE"/>
    <property type="match status" value="1"/>
</dbReference>
<dbReference type="SUPFAM" id="SSF52518">
    <property type="entry name" value="Thiamin diphosphate-binding fold (THDP-binding)"/>
    <property type="match status" value="1"/>
</dbReference>
<dbReference type="InterPro" id="IPR045229">
    <property type="entry name" value="TPP_enz"/>
</dbReference>
<dbReference type="PROSITE" id="PS50112">
    <property type="entry name" value="PAS"/>
    <property type="match status" value="1"/>
</dbReference>
<gene>
    <name evidence="3" type="ORF">HUE57_02585</name>
</gene>
<accession>A0A6N0HSQ2</accession>
<dbReference type="EMBL" id="CP054491">
    <property type="protein sequence ID" value="QKQ25301.1"/>
    <property type="molecule type" value="Genomic_DNA"/>
</dbReference>
<dbReference type="InterPro" id="IPR000014">
    <property type="entry name" value="PAS"/>
</dbReference>
<protein>
    <recommendedName>
        <fullName evidence="2">PAS domain-containing protein</fullName>
    </recommendedName>
</protein>
<dbReference type="KEGG" id="rev:HUE57_02585"/>
<evidence type="ECO:0000313" key="4">
    <source>
        <dbReference type="Proteomes" id="UP000509658"/>
    </source>
</evidence>
<feature type="domain" description="PAS" evidence="2">
    <location>
        <begin position="1"/>
        <end position="33"/>
    </location>
</feature>
<dbReference type="GO" id="GO:0005948">
    <property type="term" value="C:acetolactate synthase complex"/>
    <property type="evidence" value="ECO:0007669"/>
    <property type="project" value="TreeGrafter"/>
</dbReference>
<dbReference type="GO" id="GO:0030976">
    <property type="term" value="F:thiamine pyrophosphate binding"/>
    <property type="evidence" value="ECO:0007669"/>
    <property type="project" value="InterPro"/>
</dbReference>
<reference evidence="3 4" key="1">
    <citation type="submission" date="2020-05" db="EMBL/GenBank/DDBJ databases">
        <title>Horizontal transmission and recombination maintain forever young bacterial symbiont genomes.</title>
        <authorList>
            <person name="Russell S.L."/>
            <person name="Pepper-Tunick E."/>
            <person name="Svedberg J."/>
            <person name="Byrne A."/>
            <person name="Ruelas Castillo J."/>
            <person name="Vollmers C."/>
            <person name="Beinart R.A."/>
            <person name="Corbett-Detig R."/>
        </authorList>
    </citation>
    <scope>NUCLEOTIDE SEQUENCE [LARGE SCALE GENOMIC DNA]</scope>
    <source>
        <strain evidence="3">Santa_Monica_outfall</strain>
    </source>
</reference>
<dbReference type="Gene3D" id="3.40.50.970">
    <property type="match status" value="1"/>
</dbReference>